<dbReference type="InterPro" id="IPR032710">
    <property type="entry name" value="NTF2-like_dom_sf"/>
</dbReference>
<dbReference type="AlphaFoldDB" id="A0A1H5Z0I7"/>
<feature type="domain" description="SnoaL-like" evidence="1">
    <location>
        <begin position="35"/>
        <end position="117"/>
    </location>
</feature>
<keyword evidence="3" id="KW-1185">Reference proteome</keyword>
<accession>A0A1H5Z0I7</accession>
<protein>
    <submittedName>
        <fullName evidence="2">SnoaL-like domain-containing protein</fullName>
    </submittedName>
</protein>
<proteinExistence type="predicted"/>
<organism evidence="2 3">
    <name type="scientific">Actinacidiphila yanglinensis</name>
    <dbReference type="NCBI Taxonomy" id="310779"/>
    <lineage>
        <taxon>Bacteria</taxon>
        <taxon>Bacillati</taxon>
        <taxon>Actinomycetota</taxon>
        <taxon>Actinomycetes</taxon>
        <taxon>Kitasatosporales</taxon>
        <taxon>Streptomycetaceae</taxon>
        <taxon>Actinacidiphila</taxon>
    </lineage>
</organism>
<dbReference type="SUPFAM" id="SSF54427">
    <property type="entry name" value="NTF2-like"/>
    <property type="match status" value="1"/>
</dbReference>
<evidence type="ECO:0000313" key="2">
    <source>
        <dbReference type="EMBL" id="SEG29821.1"/>
    </source>
</evidence>
<dbReference type="Gene3D" id="3.10.450.50">
    <property type="match status" value="1"/>
</dbReference>
<dbReference type="Pfam" id="PF12680">
    <property type="entry name" value="SnoaL_2"/>
    <property type="match status" value="1"/>
</dbReference>
<dbReference type="InterPro" id="IPR037401">
    <property type="entry name" value="SnoaL-like"/>
</dbReference>
<dbReference type="EMBL" id="FNVU01000004">
    <property type="protein sequence ID" value="SEG29821.1"/>
    <property type="molecule type" value="Genomic_DNA"/>
</dbReference>
<dbReference type="RefSeq" id="WP_103885813.1">
    <property type="nucleotide sequence ID" value="NZ_FNVU01000004.1"/>
</dbReference>
<dbReference type="OrthoDB" id="1256785at2"/>
<sequence length="142" mass="15813">MNGNGQREAGLAEFVERALTEVCFGGEEEYPLEPTVARYFHPGYRQRVDGEVLGYDEFVAHLRLVRARVAPGSRIEVHEALRDGARIADRHTVHVVKPDGGRIETDVYLFGEFADDQRLLRVDEVSRMVSGGAEDADLGSAR</sequence>
<evidence type="ECO:0000259" key="1">
    <source>
        <dbReference type="Pfam" id="PF12680"/>
    </source>
</evidence>
<name>A0A1H5Z0I7_9ACTN</name>
<evidence type="ECO:0000313" key="3">
    <source>
        <dbReference type="Proteomes" id="UP000236754"/>
    </source>
</evidence>
<reference evidence="2 3" key="1">
    <citation type="submission" date="2016-10" db="EMBL/GenBank/DDBJ databases">
        <authorList>
            <person name="de Groot N.N."/>
        </authorList>
    </citation>
    <scope>NUCLEOTIDE SEQUENCE [LARGE SCALE GENOMIC DNA]</scope>
    <source>
        <strain evidence="2 3">CGMCC 4.2023</strain>
    </source>
</reference>
<gene>
    <name evidence="2" type="ORF">SAMN05216223_104244</name>
</gene>
<dbReference type="Proteomes" id="UP000236754">
    <property type="component" value="Unassembled WGS sequence"/>
</dbReference>